<evidence type="ECO:0000313" key="9">
    <source>
        <dbReference type="Proteomes" id="UP000268162"/>
    </source>
</evidence>
<comment type="pathway">
    <text evidence="2">Amino-acid biosynthesis; L-valine biosynthesis; L-valine from pyruvate: step 1/4.</text>
</comment>
<dbReference type="Pfam" id="PF10369">
    <property type="entry name" value="ALS_ss_C"/>
    <property type="match status" value="1"/>
</dbReference>
<dbReference type="Pfam" id="PF22629">
    <property type="entry name" value="ACT_AHAS_ss"/>
    <property type="match status" value="1"/>
</dbReference>
<dbReference type="GO" id="GO:0009097">
    <property type="term" value="P:isoleucine biosynthetic process"/>
    <property type="evidence" value="ECO:0007669"/>
    <property type="project" value="UniProtKB-UniPathway"/>
</dbReference>
<organism evidence="8 9">
    <name type="scientific">Dimargaris cristalligena</name>
    <dbReference type="NCBI Taxonomy" id="215637"/>
    <lineage>
        <taxon>Eukaryota</taxon>
        <taxon>Fungi</taxon>
        <taxon>Fungi incertae sedis</taxon>
        <taxon>Zoopagomycota</taxon>
        <taxon>Kickxellomycotina</taxon>
        <taxon>Dimargaritomycetes</taxon>
        <taxon>Dimargaritales</taxon>
        <taxon>Dimargaritaceae</taxon>
        <taxon>Dimargaris</taxon>
    </lineage>
</organism>
<dbReference type="PROSITE" id="PS51671">
    <property type="entry name" value="ACT"/>
    <property type="match status" value="1"/>
</dbReference>
<evidence type="ECO:0000256" key="3">
    <source>
        <dbReference type="ARBA" id="ARBA00006341"/>
    </source>
</evidence>
<dbReference type="NCBIfam" id="TIGR00119">
    <property type="entry name" value="acolac_sm"/>
    <property type="match status" value="1"/>
</dbReference>
<reference evidence="9" key="1">
    <citation type="journal article" date="2018" name="Nat. Microbiol.">
        <title>Leveraging single-cell genomics to expand the fungal tree of life.</title>
        <authorList>
            <person name="Ahrendt S.R."/>
            <person name="Quandt C.A."/>
            <person name="Ciobanu D."/>
            <person name="Clum A."/>
            <person name="Salamov A."/>
            <person name="Andreopoulos B."/>
            <person name="Cheng J.F."/>
            <person name="Woyke T."/>
            <person name="Pelin A."/>
            <person name="Henrissat B."/>
            <person name="Reynolds N.K."/>
            <person name="Benny G.L."/>
            <person name="Smith M.E."/>
            <person name="James T.Y."/>
            <person name="Grigoriev I.V."/>
        </authorList>
    </citation>
    <scope>NUCLEOTIDE SEQUENCE [LARGE SCALE GENOMIC DNA]</scope>
    <source>
        <strain evidence="9">RSA 468</strain>
    </source>
</reference>
<dbReference type="FunFam" id="3.30.70.260:FF:000001">
    <property type="entry name" value="Acetolactate synthase, small subunit"/>
    <property type="match status" value="1"/>
</dbReference>
<proteinExistence type="inferred from homology"/>
<evidence type="ECO:0000256" key="4">
    <source>
        <dbReference type="ARBA" id="ARBA00022605"/>
    </source>
</evidence>
<dbReference type="STRING" id="215637.A0A4P9ZWT2"/>
<dbReference type="CDD" id="cd04878">
    <property type="entry name" value="ACT_AHAS"/>
    <property type="match status" value="1"/>
</dbReference>
<dbReference type="SUPFAM" id="SSF55021">
    <property type="entry name" value="ACT-like"/>
    <property type="match status" value="2"/>
</dbReference>
<dbReference type="AlphaFoldDB" id="A0A4P9ZWT2"/>
<dbReference type="PANTHER" id="PTHR31242:SF2">
    <property type="entry name" value="ACETOLACTATE SYNTHASE SMALL SUBUNIT, MITOCHONDRIAL"/>
    <property type="match status" value="1"/>
</dbReference>
<dbReference type="EMBL" id="ML002406">
    <property type="protein sequence ID" value="RKP38087.1"/>
    <property type="molecule type" value="Genomic_DNA"/>
</dbReference>
<protein>
    <submittedName>
        <fullName evidence="8">Small subunit of acetolactate synthase-domain-containing protein</fullName>
    </submittedName>
</protein>
<feature type="compositionally biased region" description="Polar residues" evidence="6">
    <location>
        <begin position="142"/>
        <end position="159"/>
    </location>
</feature>
<evidence type="ECO:0000256" key="5">
    <source>
        <dbReference type="ARBA" id="ARBA00023304"/>
    </source>
</evidence>
<feature type="domain" description="ACT" evidence="7">
    <location>
        <begin position="41"/>
        <end position="115"/>
    </location>
</feature>
<dbReference type="Gene3D" id="3.30.70.260">
    <property type="match status" value="1"/>
</dbReference>
<keyword evidence="9" id="KW-1185">Reference proteome</keyword>
<dbReference type="GO" id="GO:0042645">
    <property type="term" value="C:mitochondrial nucleoid"/>
    <property type="evidence" value="ECO:0007669"/>
    <property type="project" value="TreeGrafter"/>
</dbReference>
<dbReference type="GO" id="GO:1990610">
    <property type="term" value="F:acetolactate synthase regulator activity"/>
    <property type="evidence" value="ECO:0007669"/>
    <property type="project" value="InterPro"/>
</dbReference>
<dbReference type="InterPro" id="IPR039557">
    <property type="entry name" value="AHAS_ACT"/>
</dbReference>
<feature type="region of interest" description="Disordered" evidence="6">
    <location>
        <begin position="142"/>
        <end position="164"/>
    </location>
</feature>
<name>A0A4P9ZWT2_9FUNG</name>
<comment type="pathway">
    <text evidence="1">Amino-acid biosynthesis; L-isoleucine biosynthesis; L-isoleucine from 2-oxobutanoate: step 1/4.</text>
</comment>
<sequence>HQYRRRFPSPPQPTVQEAVQNIVINTPEGSGAGVNEERSYILNVLVQNEPGVLNRVTGIMAARGYNIDTLVVSKTEVPALSRMTITIQANPFQMTQAKRQLEDLVPVWAVVDYSESKIVEREMLLCKLSIVGPELTLAARNSASATPSTGDGDGNSNGHSPAYSEHLLKSHDHIRAIKELTSLFQGRVVDVSAESVIVDLCAKSSRIDAFLKLIQPFGILEAARSGIMVMGRSVQLSMFQEEAEEKVVSSGPEVDVSTLPPG</sequence>
<feature type="non-terminal residue" evidence="8">
    <location>
        <position position="1"/>
    </location>
</feature>
<dbReference type="InterPro" id="IPR045865">
    <property type="entry name" value="ACT-like_dom_sf"/>
</dbReference>
<comment type="similarity">
    <text evidence="3">Belongs to the acetolactate synthase small subunit family.</text>
</comment>
<dbReference type="InterPro" id="IPR053050">
    <property type="entry name" value="ALS_regulatory_subunit"/>
</dbReference>
<gene>
    <name evidence="8" type="ORF">BJ085DRAFT_3915</name>
</gene>
<dbReference type="UniPathway" id="UPA00047">
    <property type="reaction ID" value="UER00055"/>
</dbReference>
<evidence type="ECO:0000256" key="2">
    <source>
        <dbReference type="ARBA" id="ARBA00005025"/>
    </source>
</evidence>
<evidence type="ECO:0000256" key="6">
    <source>
        <dbReference type="SAM" id="MobiDB-lite"/>
    </source>
</evidence>
<feature type="non-terminal residue" evidence="8">
    <location>
        <position position="262"/>
    </location>
</feature>
<dbReference type="GO" id="GO:0009099">
    <property type="term" value="P:L-valine biosynthetic process"/>
    <property type="evidence" value="ECO:0007669"/>
    <property type="project" value="UniProtKB-UniPathway"/>
</dbReference>
<evidence type="ECO:0000313" key="8">
    <source>
        <dbReference type="EMBL" id="RKP38087.1"/>
    </source>
</evidence>
<dbReference type="Gene3D" id="3.30.70.1150">
    <property type="entry name" value="ACT-like. Chain A, domain 2"/>
    <property type="match status" value="1"/>
</dbReference>
<dbReference type="UniPathway" id="UPA00049">
    <property type="reaction ID" value="UER00059"/>
</dbReference>
<evidence type="ECO:0000259" key="7">
    <source>
        <dbReference type="PROSITE" id="PS51671"/>
    </source>
</evidence>
<dbReference type="Proteomes" id="UP000268162">
    <property type="component" value="Unassembled WGS sequence"/>
</dbReference>
<dbReference type="InterPro" id="IPR054480">
    <property type="entry name" value="AHAS_small-like_ACT"/>
</dbReference>
<dbReference type="PANTHER" id="PTHR31242">
    <property type="entry name" value="ACETOLACTATE SYNTHASE SMALL SUBUNIT, MITOCHONDRIAL"/>
    <property type="match status" value="1"/>
</dbReference>
<accession>A0A4P9ZWT2</accession>
<dbReference type="InterPro" id="IPR019455">
    <property type="entry name" value="Acetolactate_synth_ssu_C"/>
</dbReference>
<dbReference type="InterPro" id="IPR004789">
    <property type="entry name" value="Acetalactate_synth_ssu"/>
</dbReference>
<keyword evidence="4" id="KW-0028">Amino-acid biosynthesis</keyword>
<keyword evidence="5" id="KW-0100">Branched-chain amino acid biosynthesis</keyword>
<dbReference type="GO" id="GO:0005948">
    <property type="term" value="C:acetolactate synthase complex"/>
    <property type="evidence" value="ECO:0007669"/>
    <property type="project" value="TreeGrafter"/>
</dbReference>
<evidence type="ECO:0000256" key="1">
    <source>
        <dbReference type="ARBA" id="ARBA00004974"/>
    </source>
</evidence>
<dbReference type="InterPro" id="IPR002912">
    <property type="entry name" value="ACT_dom"/>
</dbReference>
<dbReference type="InterPro" id="IPR027271">
    <property type="entry name" value="Acetolactate_synth/TF_NikR_C"/>
</dbReference>